<feature type="region of interest" description="Disordered" evidence="1">
    <location>
        <begin position="1"/>
        <end position="20"/>
    </location>
</feature>
<feature type="compositionally biased region" description="Polar residues" evidence="1">
    <location>
        <begin position="7"/>
        <end position="20"/>
    </location>
</feature>
<name>A0A834XAU0_9FABA</name>
<evidence type="ECO:0000313" key="3">
    <source>
        <dbReference type="Proteomes" id="UP000634136"/>
    </source>
</evidence>
<dbReference type="AlphaFoldDB" id="A0A834XAU0"/>
<evidence type="ECO:0000256" key="1">
    <source>
        <dbReference type="SAM" id="MobiDB-lite"/>
    </source>
</evidence>
<evidence type="ECO:0000313" key="2">
    <source>
        <dbReference type="EMBL" id="KAF7841265.1"/>
    </source>
</evidence>
<protein>
    <submittedName>
        <fullName evidence="2">Uncharacterized protein</fullName>
    </submittedName>
</protein>
<keyword evidence="3" id="KW-1185">Reference proteome</keyword>
<accession>A0A834XAU0</accession>
<dbReference type="Proteomes" id="UP000634136">
    <property type="component" value="Unassembled WGS sequence"/>
</dbReference>
<comment type="caution">
    <text evidence="2">The sequence shown here is derived from an EMBL/GenBank/DDBJ whole genome shotgun (WGS) entry which is preliminary data.</text>
</comment>
<organism evidence="2 3">
    <name type="scientific">Senna tora</name>
    <dbReference type="NCBI Taxonomy" id="362788"/>
    <lineage>
        <taxon>Eukaryota</taxon>
        <taxon>Viridiplantae</taxon>
        <taxon>Streptophyta</taxon>
        <taxon>Embryophyta</taxon>
        <taxon>Tracheophyta</taxon>
        <taxon>Spermatophyta</taxon>
        <taxon>Magnoliopsida</taxon>
        <taxon>eudicotyledons</taxon>
        <taxon>Gunneridae</taxon>
        <taxon>Pentapetalae</taxon>
        <taxon>rosids</taxon>
        <taxon>fabids</taxon>
        <taxon>Fabales</taxon>
        <taxon>Fabaceae</taxon>
        <taxon>Caesalpinioideae</taxon>
        <taxon>Cassia clade</taxon>
        <taxon>Senna</taxon>
    </lineage>
</organism>
<reference evidence="2" key="1">
    <citation type="submission" date="2020-09" db="EMBL/GenBank/DDBJ databases">
        <title>Genome-Enabled Discovery of Anthraquinone Biosynthesis in Senna tora.</title>
        <authorList>
            <person name="Kang S.-H."/>
            <person name="Pandey R.P."/>
            <person name="Lee C.-M."/>
            <person name="Sim J.-S."/>
            <person name="Jeong J.-T."/>
            <person name="Choi B.-S."/>
            <person name="Jung M."/>
            <person name="Ginzburg D."/>
            <person name="Zhao K."/>
            <person name="Won S.Y."/>
            <person name="Oh T.-J."/>
            <person name="Yu Y."/>
            <person name="Kim N.-H."/>
            <person name="Lee O.R."/>
            <person name="Lee T.-H."/>
            <person name="Bashyal P."/>
            <person name="Kim T.-S."/>
            <person name="Lee W.-H."/>
            <person name="Kawkins C."/>
            <person name="Kim C.-K."/>
            <person name="Kim J.S."/>
            <person name="Ahn B.O."/>
            <person name="Rhee S.Y."/>
            <person name="Sohng J.K."/>
        </authorList>
    </citation>
    <scope>NUCLEOTIDE SEQUENCE</scope>
    <source>
        <tissue evidence="2">Leaf</tissue>
    </source>
</reference>
<dbReference type="EMBL" id="JAAIUW010000002">
    <property type="protein sequence ID" value="KAF7841265.1"/>
    <property type="molecule type" value="Genomic_DNA"/>
</dbReference>
<sequence length="20" mass="2313">MDKTEVVNHNQGNMSSFFAR</sequence>
<gene>
    <name evidence="2" type="ORF">G2W53_003563</name>
</gene>
<proteinExistence type="predicted"/>